<evidence type="ECO:0000256" key="5">
    <source>
        <dbReference type="ARBA" id="ARBA00023136"/>
    </source>
</evidence>
<feature type="transmembrane region" description="Helical" evidence="6">
    <location>
        <begin position="610"/>
        <end position="635"/>
    </location>
</feature>
<keyword evidence="3 6" id="KW-0812">Transmembrane</keyword>
<evidence type="ECO:0000256" key="1">
    <source>
        <dbReference type="ARBA" id="ARBA00004651"/>
    </source>
</evidence>
<dbReference type="InterPro" id="IPR038766">
    <property type="entry name" value="Membrane_comp_ABC_pdt"/>
</dbReference>
<accession>A0ABU9XJJ7</accession>
<dbReference type="PANTHER" id="PTHR30287">
    <property type="entry name" value="MEMBRANE COMPONENT OF PREDICTED ABC SUPERFAMILY METABOLITE UPTAKE TRANSPORTER"/>
    <property type="match status" value="1"/>
</dbReference>
<protein>
    <submittedName>
        <fullName evidence="8">FtsX-like permease family protein</fullName>
    </submittedName>
</protein>
<keyword evidence="9" id="KW-1185">Reference proteome</keyword>
<feature type="transmembrane region" description="Helical" evidence="6">
    <location>
        <begin position="703"/>
        <end position="723"/>
    </location>
</feature>
<feature type="domain" description="ABC3 transporter permease C-terminal" evidence="7">
    <location>
        <begin position="245"/>
        <end position="365"/>
    </location>
</feature>
<proteinExistence type="predicted"/>
<organism evidence="8 9">
    <name type="scientific">Ornithinibacillus xuwenensis</name>
    <dbReference type="NCBI Taxonomy" id="3144668"/>
    <lineage>
        <taxon>Bacteria</taxon>
        <taxon>Bacillati</taxon>
        <taxon>Bacillota</taxon>
        <taxon>Bacilli</taxon>
        <taxon>Bacillales</taxon>
        <taxon>Bacillaceae</taxon>
        <taxon>Ornithinibacillus</taxon>
    </lineage>
</organism>
<feature type="transmembrane region" description="Helical" evidence="6">
    <location>
        <begin position="245"/>
        <end position="263"/>
    </location>
</feature>
<name>A0ABU9XJJ7_9BACI</name>
<keyword evidence="5 6" id="KW-0472">Membrane</keyword>
<evidence type="ECO:0000256" key="6">
    <source>
        <dbReference type="SAM" id="Phobius"/>
    </source>
</evidence>
<evidence type="ECO:0000313" key="8">
    <source>
        <dbReference type="EMBL" id="MEN2768160.1"/>
    </source>
</evidence>
<evidence type="ECO:0000256" key="2">
    <source>
        <dbReference type="ARBA" id="ARBA00022475"/>
    </source>
</evidence>
<gene>
    <name evidence="8" type="ORF">ABC228_13335</name>
</gene>
<feature type="transmembrane region" description="Helical" evidence="6">
    <location>
        <begin position="333"/>
        <end position="357"/>
    </location>
</feature>
<reference evidence="8 9" key="1">
    <citation type="submission" date="2024-05" db="EMBL/GenBank/DDBJ databases">
        <authorList>
            <person name="Haq I."/>
            <person name="Ullah Z."/>
            <person name="Ahmad R."/>
            <person name="Li M."/>
            <person name="Tong Y."/>
        </authorList>
    </citation>
    <scope>NUCLEOTIDE SEQUENCE [LARGE SCALE GENOMIC DNA]</scope>
    <source>
        <strain evidence="8 9">16A2E</strain>
    </source>
</reference>
<dbReference type="Proteomes" id="UP001444625">
    <property type="component" value="Unassembled WGS sequence"/>
</dbReference>
<dbReference type="Pfam" id="PF02687">
    <property type="entry name" value="FtsX"/>
    <property type="match status" value="2"/>
</dbReference>
<dbReference type="EMBL" id="JBDIML010000004">
    <property type="protein sequence ID" value="MEN2768160.1"/>
    <property type="molecule type" value="Genomic_DNA"/>
</dbReference>
<feature type="transmembrane region" description="Helical" evidence="6">
    <location>
        <begin position="290"/>
        <end position="313"/>
    </location>
</feature>
<feature type="transmembrane region" description="Helical" evidence="6">
    <location>
        <begin position="662"/>
        <end position="683"/>
    </location>
</feature>
<feature type="transmembrane region" description="Helical" evidence="6">
    <location>
        <begin position="21"/>
        <end position="43"/>
    </location>
</feature>
<dbReference type="PANTHER" id="PTHR30287:SF1">
    <property type="entry name" value="INNER MEMBRANE PROTEIN"/>
    <property type="match status" value="1"/>
</dbReference>
<comment type="caution">
    <text evidence="8">The sequence shown here is derived from an EMBL/GenBank/DDBJ whole genome shotgun (WGS) entry which is preliminary data.</text>
</comment>
<feature type="transmembrane region" description="Helical" evidence="6">
    <location>
        <begin position="408"/>
        <end position="427"/>
    </location>
</feature>
<sequence>MPLRKKLIRTILEKKAQFLSAWLLIVMSSIVFYSFTSAGANLIDNLDYFNKTNRVEDAHFIVEKPLADLSQFEERFQVKIEKRYRADVSFSTDTTLRLLDETGKINLSSVVKGEALDSEEDILIDQGFAKAHELSIGEDIQLNDKTYHVTGFMAIPDYIYPLKEESGFLKNPDAFGVAVVKESELENLKENLVYYSVRFSENNRGQFKAFLNQNNQLINWTDKKDNNRISFIRGDIEGIKKMGEFLPIAILFISIAIILILLWRLMKKEYSQIGTLYALGYKKSEIIRHYLSYASILAISGSVVGTFLGWLFLHPLLSAFASYYNLPVLVVEPHIVLLIVSLMLPLVFFIPLTYYLVMRVLRITPVSLIKGGELKVKVNRLERLLKLDKLTFKRKFVIREIIRNLPRALFLTIGAIFATVLLLFGFISKNSMEYLVTDNFNSVYHYEYNYIYSSLQTTLPDSGQIGSSAPFTINYKNEKQSLTINGLEPNNTAIQLQDIDGERLKYDSVIINKSLADKIGLQKGDTIHVTNQLSNTTFDITIDHIANSYLGDMIYMPLNQFNQLNGYPSGSYNQVFTNKELDISKENLVSVTKSSDTVDGFKQMIKPLNYGIAGIALVAAIISVIIIYILISLLIEENSFKISLMKVIGYNRGSIRKMMIGYNIWFIIIGFLIGIPITTLSISAFMNSITAEMNVSFPVKIDWFSIIISFSILILSYYISLWLNNKKLKSIPMTEAINRSTE</sequence>
<keyword evidence="2" id="KW-1003">Cell membrane</keyword>
<comment type="subcellular location">
    <subcellularLocation>
        <location evidence="1">Cell membrane</location>
        <topology evidence="1">Multi-pass membrane protein</topology>
    </subcellularLocation>
</comment>
<evidence type="ECO:0000259" key="7">
    <source>
        <dbReference type="Pfam" id="PF02687"/>
    </source>
</evidence>
<dbReference type="InterPro" id="IPR003838">
    <property type="entry name" value="ABC3_permease_C"/>
</dbReference>
<evidence type="ECO:0000313" key="9">
    <source>
        <dbReference type="Proteomes" id="UP001444625"/>
    </source>
</evidence>
<evidence type="ECO:0000256" key="3">
    <source>
        <dbReference type="ARBA" id="ARBA00022692"/>
    </source>
</evidence>
<feature type="domain" description="ABC3 transporter permease C-terminal" evidence="7">
    <location>
        <begin position="615"/>
        <end position="731"/>
    </location>
</feature>
<keyword evidence="4 6" id="KW-1133">Transmembrane helix</keyword>
<evidence type="ECO:0000256" key="4">
    <source>
        <dbReference type="ARBA" id="ARBA00022989"/>
    </source>
</evidence>
<dbReference type="RefSeq" id="WP_345825641.1">
    <property type="nucleotide sequence ID" value="NZ_JBDIML010000004.1"/>
</dbReference>